<dbReference type="Pfam" id="PF02721">
    <property type="entry name" value="DUF223"/>
    <property type="match status" value="1"/>
</dbReference>
<dbReference type="GO" id="GO:0008270">
    <property type="term" value="F:zinc ion binding"/>
    <property type="evidence" value="ECO:0007669"/>
    <property type="project" value="UniProtKB-KW"/>
</dbReference>
<accession>A0A9R1WVN4</accession>
<feature type="domain" description="Replication protein A 70 kDa DNA-binding subunit B/D first OB fold" evidence="7">
    <location>
        <begin position="11"/>
        <end position="74"/>
    </location>
</feature>
<dbReference type="CDD" id="cd04481">
    <property type="entry name" value="RPA1_DBD_B_like"/>
    <property type="match status" value="1"/>
</dbReference>
<dbReference type="AlphaFoldDB" id="A0A9R1WVN4"/>
<dbReference type="GO" id="GO:0006289">
    <property type="term" value="P:nucleotide-excision repair"/>
    <property type="evidence" value="ECO:0000318"/>
    <property type="project" value="GO_Central"/>
</dbReference>
<evidence type="ECO:0000256" key="2">
    <source>
        <dbReference type="ARBA" id="ARBA00022723"/>
    </source>
</evidence>
<dbReference type="GO" id="GO:0007004">
    <property type="term" value="P:telomere maintenance via telomerase"/>
    <property type="evidence" value="ECO:0000318"/>
    <property type="project" value="GO_Central"/>
</dbReference>
<dbReference type="InterPro" id="IPR003871">
    <property type="entry name" value="RFA1B/D_OB_1st"/>
</dbReference>
<dbReference type="PANTHER" id="PTHR47165">
    <property type="entry name" value="OS03G0429900 PROTEIN"/>
    <property type="match status" value="1"/>
</dbReference>
<dbReference type="Pfam" id="PF08646">
    <property type="entry name" value="Rep_fac-A_C"/>
    <property type="match status" value="1"/>
</dbReference>
<dbReference type="InterPro" id="IPR012340">
    <property type="entry name" value="NA-bd_OB-fold"/>
</dbReference>
<reference evidence="9 10" key="1">
    <citation type="journal article" date="2017" name="Nat. Commun.">
        <title>Genome assembly with in vitro proximity ligation data and whole-genome triplication in lettuce.</title>
        <authorList>
            <person name="Reyes-Chin-Wo S."/>
            <person name="Wang Z."/>
            <person name="Yang X."/>
            <person name="Kozik A."/>
            <person name="Arikit S."/>
            <person name="Song C."/>
            <person name="Xia L."/>
            <person name="Froenicke L."/>
            <person name="Lavelle D.O."/>
            <person name="Truco M.J."/>
            <person name="Xia R."/>
            <person name="Zhu S."/>
            <person name="Xu C."/>
            <person name="Xu H."/>
            <person name="Xu X."/>
            <person name="Cox K."/>
            <person name="Korf I."/>
            <person name="Meyers B.C."/>
            <person name="Michelmore R.W."/>
        </authorList>
    </citation>
    <scope>NUCLEOTIDE SEQUENCE [LARGE SCALE GENOMIC DNA]</scope>
    <source>
        <strain evidence="10">cv. Salinas</strain>
        <tissue evidence="9">Seedlings</tissue>
    </source>
</reference>
<dbReference type="GO" id="GO:0051321">
    <property type="term" value="P:meiotic cell cycle"/>
    <property type="evidence" value="ECO:0000318"/>
    <property type="project" value="GO_Central"/>
</dbReference>
<dbReference type="CDD" id="cd04476">
    <property type="entry name" value="RPA1_DBD_C"/>
    <property type="match status" value="1"/>
</dbReference>
<evidence type="ECO:0008006" key="11">
    <source>
        <dbReference type="Google" id="ProtNLM"/>
    </source>
</evidence>
<feature type="region of interest" description="Disordered" evidence="6">
    <location>
        <begin position="481"/>
        <end position="512"/>
    </location>
</feature>
<dbReference type="GO" id="GO:0003684">
    <property type="term" value="F:damaged DNA binding"/>
    <property type="evidence" value="ECO:0000318"/>
    <property type="project" value="GO_Central"/>
</dbReference>
<dbReference type="Proteomes" id="UP000235145">
    <property type="component" value="Unassembled WGS sequence"/>
</dbReference>
<dbReference type="InterPro" id="IPR047192">
    <property type="entry name" value="Euk_RPA1_DBD_C"/>
</dbReference>
<dbReference type="EMBL" id="NBSK02000009">
    <property type="protein sequence ID" value="KAJ0187187.1"/>
    <property type="molecule type" value="Genomic_DNA"/>
</dbReference>
<gene>
    <name evidence="9" type="ORF">LSAT_V11C900477320</name>
</gene>
<feature type="compositionally biased region" description="Polar residues" evidence="6">
    <location>
        <begin position="443"/>
        <end position="452"/>
    </location>
</feature>
<proteinExistence type="inferred from homology"/>
<dbReference type="InterPro" id="IPR013955">
    <property type="entry name" value="Rep_factor-A_C"/>
</dbReference>
<evidence type="ECO:0000313" key="10">
    <source>
        <dbReference type="Proteomes" id="UP000235145"/>
    </source>
</evidence>
<dbReference type="SUPFAM" id="SSF50249">
    <property type="entry name" value="Nucleic acid-binding proteins"/>
    <property type="match status" value="2"/>
</dbReference>
<comment type="caution">
    <text evidence="9">The sequence shown here is derived from an EMBL/GenBank/DDBJ whole genome shotgun (WGS) entry which is preliminary data.</text>
</comment>
<evidence type="ECO:0000256" key="1">
    <source>
        <dbReference type="ARBA" id="ARBA00005690"/>
    </source>
</evidence>
<dbReference type="GO" id="GO:0043047">
    <property type="term" value="F:single-stranded telomeric DNA binding"/>
    <property type="evidence" value="ECO:0000318"/>
    <property type="project" value="GO_Central"/>
</dbReference>
<evidence type="ECO:0000256" key="3">
    <source>
        <dbReference type="ARBA" id="ARBA00022771"/>
    </source>
</evidence>
<dbReference type="GO" id="GO:0000724">
    <property type="term" value="P:double-strand break repair via homologous recombination"/>
    <property type="evidence" value="ECO:0000318"/>
    <property type="project" value="GO_Central"/>
</dbReference>
<keyword evidence="2" id="KW-0479">Metal-binding</keyword>
<feature type="domain" description="Replication factor A C-terminal" evidence="8">
    <location>
        <begin position="257"/>
        <end position="384"/>
    </location>
</feature>
<name>A0A9R1WVN4_LACSA</name>
<keyword evidence="5" id="KW-0238">DNA-binding</keyword>
<dbReference type="GO" id="GO:0005662">
    <property type="term" value="C:DNA replication factor A complex"/>
    <property type="evidence" value="ECO:0000318"/>
    <property type="project" value="GO_Central"/>
</dbReference>
<feature type="region of interest" description="Disordered" evidence="6">
    <location>
        <begin position="437"/>
        <end position="463"/>
    </location>
</feature>
<evidence type="ECO:0000259" key="7">
    <source>
        <dbReference type="Pfam" id="PF02721"/>
    </source>
</evidence>
<evidence type="ECO:0000313" key="9">
    <source>
        <dbReference type="EMBL" id="KAJ0187187.1"/>
    </source>
</evidence>
<evidence type="ECO:0000256" key="6">
    <source>
        <dbReference type="SAM" id="MobiDB-lite"/>
    </source>
</evidence>
<dbReference type="PANTHER" id="PTHR47165:SF4">
    <property type="entry name" value="OS03G0429900 PROTEIN"/>
    <property type="match status" value="1"/>
</dbReference>
<dbReference type="GO" id="GO:0006260">
    <property type="term" value="P:DNA replication"/>
    <property type="evidence" value="ECO:0000318"/>
    <property type="project" value="GO_Central"/>
</dbReference>
<evidence type="ECO:0000256" key="4">
    <source>
        <dbReference type="ARBA" id="ARBA00022833"/>
    </source>
</evidence>
<dbReference type="Gene3D" id="2.40.50.140">
    <property type="entry name" value="Nucleic acid-binding proteins"/>
    <property type="match status" value="3"/>
</dbReference>
<organism evidence="9 10">
    <name type="scientific">Lactuca sativa</name>
    <name type="common">Garden lettuce</name>
    <dbReference type="NCBI Taxonomy" id="4236"/>
    <lineage>
        <taxon>Eukaryota</taxon>
        <taxon>Viridiplantae</taxon>
        <taxon>Streptophyta</taxon>
        <taxon>Embryophyta</taxon>
        <taxon>Tracheophyta</taxon>
        <taxon>Spermatophyta</taxon>
        <taxon>Magnoliopsida</taxon>
        <taxon>eudicotyledons</taxon>
        <taxon>Gunneridae</taxon>
        <taxon>Pentapetalae</taxon>
        <taxon>asterids</taxon>
        <taxon>campanulids</taxon>
        <taxon>Asterales</taxon>
        <taxon>Asteraceae</taxon>
        <taxon>Cichorioideae</taxon>
        <taxon>Cichorieae</taxon>
        <taxon>Lactucinae</taxon>
        <taxon>Lactuca</taxon>
    </lineage>
</organism>
<keyword evidence="10" id="KW-1185">Reference proteome</keyword>
<comment type="similarity">
    <text evidence="1">Belongs to the replication factor A protein 1 family.</text>
</comment>
<sequence length="512" mass="57741">MAATNLTFIPDLDGNKIQVTVSKRNIYRFKNILKEGMAFYIKGPDFAALKIDAFRLTPQDQKLTFVQQTVVTECIDFSGHEFGFSFVDYENILSFAHPTDKSVDVMGLVVAVAEIQRQDPDKSKHKLNINIQDAKGLQLHVYLWGDYAYKMQEYIHNNPHNRRIVVILQFGQINVFRDRPSVNTYFTSSKLFINSHIDEIIRFNKSLDGDDGPDSSTNTYSVIPSKQLSEYDDFMIKNKLNAISEVWEPVEKCSFVIVGTIKGILQNKTWYYKACTNCFGKAVPSDGSDDQEATSYVCHNGDCTKDITSVVPRFMIPIRVQDNTVTLTLTMFKRDGKYLLKQSAKELVKKTIERGDSLDFYPDEINALKGLKLAFKVSVTNFNVSKKNNQYGIARISEDASIIEQLKKKLNDSQPSNEQSLDFGSADLQSQDIKNAKDAISGTDDNITPSTLDKNETTSPMKTLTTTPILKRNLKEVFDLGSNDHLSSTKTPKISPDGPGKHLLKVKLEKND</sequence>
<keyword evidence="3" id="KW-0863">Zinc-finger</keyword>
<evidence type="ECO:0000256" key="5">
    <source>
        <dbReference type="ARBA" id="ARBA00023125"/>
    </source>
</evidence>
<protein>
    <recommendedName>
        <fullName evidence="11">Replication factor A C-terminal domain-containing protein</fullName>
    </recommendedName>
</protein>
<keyword evidence="4" id="KW-0862">Zinc</keyword>
<evidence type="ECO:0000259" key="8">
    <source>
        <dbReference type="Pfam" id="PF08646"/>
    </source>
</evidence>